<dbReference type="STRING" id="329726.AM1_0687"/>
<organism evidence="1 2">
    <name type="scientific">Acaryochloris marina (strain MBIC 11017)</name>
    <dbReference type="NCBI Taxonomy" id="329726"/>
    <lineage>
        <taxon>Bacteria</taxon>
        <taxon>Bacillati</taxon>
        <taxon>Cyanobacteriota</taxon>
        <taxon>Cyanophyceae</taxon>
        <taxon>Acaryochloridales</taxon>
        <taxon>Acaryochloridaceae</taxon>
        <taxon>Acaryochloris</taxon>
    </lineage>
</organism>
<proteinExistence type="predicted"/>
<name>B0CEA0_ACAM1</name>
<dbReference type="KEGG" id="amr:AM1_0687"/>
<accession>B0CEA0</accession>
<dbReference type="Proteomes" id="UP000000268">
    <property type="component" value="Chromosome"/>
</dbReference>
<dbReference type="HOGENOM" id="CLU_195392_0_0_3"/>
<sequence length="70" mass="8123">MKRTIHFPDDLAKQMEAYLKEHPEETWSGFVQKAIQQSLHRQETSRLRALVGILDENAPSDLSTNEDAYH</sequence>
<evidence type="ECO:0000313" key="2">
    <source>
        <dbReference type="Proteomes" id="UP000000268"/>
    </source>
</evidence>
<gene>
    <name evidence="1" type="ordered locus">AM1_0687</name>
</gene>
<keyword evidence="2" id="KW-1185">Reference proteome</keyword>
<dbReference type="EMBL" id="CP000828">
    <property type="protein sequence ID" value="ABW25734.1"/>
    <property type="molecule type" value="Genomic_DNA"/>
</dbReference>
<dbReference type="AlphaFoldDB" id="B0CEA0"/>
<protein>
    <recommendedName>
        <fullName evidence="3">CopG-like ribbon-helix-helix domain-containing protein</fullName>
    </recommendedName>
</protein>
<reference evidence="1 2" key="1">
    <citation type="journal article" date="2008" name="Proc. Natl. Acad. Sci. U.S.A.">
        <title>Niche adaptation and genome expansion in the chlorophyll d-producing cyanobacterium Acaryochloris marina.</title>
        <authorList>
            <person name="Swingley W.D."/>
            <person name="Chen M."/>
            <person name="Cheung P.C."/>
            <person name="Conrad A.L."/>
            <person name="Dejesa L.C."/>
            <person name="Hao J."/>
            <person name="Honchak B.M."/>
            <person name="Karbach L.E."/>
            <person name="Kurdoglu A."/>
            <person name="Lahiri S."/>
            <person name="Mastrian S.D."/>
            <person name="Miyashita H."/>
            <person name="Page L."/>
            <person name="Ramakrishna P."/>
            <person name="Satoh S."/>
            <person name="Sattley W.M."/>
            <person name="Shimada Y."/>
            <person name="Taylor H.L."/>
            <person name="Tomo T."/>
            <person name="Tsuchiya T."/>
            <person name="Wang Z.T."/>
            <person name="Raymond J."/>
            <person name="Mimuro M."/>
            <person name="Blankenship R.E."/>
            <person name="Touchman J.W."/>
        </authorList>
    </citation>
    <scope>NUCLEOTIDE SEQUENCE [LARGE SCALE GENOMIC DNA]</scope>
    <source>
        <strain evidence="2">MBIC 11017</strain>
    </source>
</reference>
<evidence type="ECO:0000313" key="1">
    <source>
        <dbReference type="EMBL" id="ABW25734.1"/>
    </source>
</evidence>
<dbReference type="OrthoDB" id="427476at2"/>
<dbReference type="eggNOG" id="ENOG5033B15">
    <property type="taxonomic scope" value="Bacteria"/>
</dbReference>
<evidence type="ECO:0008006" key="3">
    <source>
        <dbReference type="Google" id="ProtNLM"/>
    </source>
</evidence>
<dbReference type="RefSeq" id="WP_012161322.1">
    <property type="nucleotide sequence ID" value="NC_009925.1"/>
</dbReference>